<gene>
    <name evidence="2" type="ORF">FA13DRAFT_1725322</name>
</gene>
<name>A0A4Y7TYU6_COPMI</name>
<organism evidence="2 3">
    <name type="scientific">Coprinellus micaceus</name>
    <name type="common">Glistening ink-cap mushroom</name>
    <name type="synonym">Coprinus micaceus</name>
    <dbReference type="NCBI Taxonomy" id="71717"/>
    <lineage>
        <taxon>Eukaryota</taxon>
        <taxon>Fungi</taxon>
        <taxon>Dikarya</taxon>
        <taxon>Basidiomycota</taxon>
        <taxon>Agaricomycotina</taxon>
        <taxon>Agaricomycetes</taxon>
        <taxon>Agaricomycetidae</taxon>
        <taxon>Agaricales</taxon>
        <taxon>Agaricineae</taxon>
        <taxon>Psathyrellaceae</taxon>
        <taxon>Coprinellus</taxon>
    </lineage>
</organism>
<proteinExistence type="predicted"/>
<comment type="caution">
    <text evidence="2">The sequence shown here is derived from an EMBL/GenBank/DDBJ whole genome shotgun (WGS) entry which is preliminary data.</text>
</comment>
<reference evidence="2 3" key="1">
    <citation type="journal article" date="2019" name="Nat. Ecol. Evol.">
        <title>Megaphylogeny resolves global patterns of mushroom evolution.</title>
        <authorList>
            <person name="Varga T."/>
            <person name="Krizsan K."/>
            <person name="Foldi C."/>
            <person name="Dima B."/>
            <person name="Sanchez-Garcia M."/>
            <person name="Sanchez-Ramirez S."/>
            <person name="Szollosi G.J."/>
            <person name="Szarkandi J.G."/>
            <person name="Papp V."/>
            <person name="Albert L."/>
            <person name="Andreopoulos W."/>
            <person name="Angelini C."/>
            <person name="Antonin V."/>
            <person name="Barry K.W."/>
            <person name="Bougher N.L."/>
            <person name="Buchanan P."/>
            <person name="Buyck B."/>
            <person name="Bense V."/>
            <person name="Catcheside P."/>
            <person name="Chovatia M."/>
            <person name="Cooper J."/>
            <person name="Damon W."/>
            <person name="Desjardin D."/>
            <person name="Finy P."/>
            <person name="Geml J."/>
            <person name="Haridas S."/>
            <person name="Hughes K."/>
            <person name="Justo A."/>
            <person name="Karasinski D."/>
            <person name="Kautmanova I."/>
            <person name="Kiss B."/>
            <person name="Kocsube S."/>
            <person name="Kotiranta H."/>
            <person name="LaButti K.M."/>
            <person name="Lechner B.E."/>
            <person name="Liimatainen K."/>
            <person name="Lipzen A."/>
            <person name="Lukacs Z."/>
            <person name="Mihaltcheva S."/>
            <person name="Morgado L.N."/>
            <person name="Niskanen T."/>
            <person name="Noordeloos M.E."/>
            <person name="Ohm R.A."/>
            <person name="Ortiz-Santana B."/>
            <person name="Ovrebo C."/>
            <person name="Racz N."/>
            <person name="Riley R."/>
            <person name="Savchenko A."/>
            <person name="Shiryaev A."/>
            <person name="Soop K."/>
            <person name="Spirin V."/>
            <person name="Szebenyi C."/>
            <person name="Tomsovsky M."/>
            <person name="Tulloss R.E."/>
            <person name="Uehling J."/>
            <person name="Grigoriev I.V."/>
            <person name="Vagvolgyi C."/>
            <person name="Papp T."/>
            <person name="Martin F.M."/>
            <person name="Miettinen O."/>
            <person name="Hibbett D.S."/>
            <person name="Nagy L.G."/>
        </authorList>
    </citation>
    <scope>NUCLEOTIDE SEQUENCE [LARGE SCALE GENOMIC DNA]</scope>
    <source>
        <strain evidence="2 3">FP101781</strain>
    </source>
</reference>
<dbReference type="EMBL" id="QPFP01000002">
    <property type="protein sequence ID" value="TEB39335.1"/>
    <property type="molecule type" value="Genomic_DNA"/>
</dbReference>
<feature type="compositionally biased region" description="Basic and acidic residues" evidence="1">
    <location>
        <begin position="33"/>
        <end position="46"/>
    </location>
</feature>
<evidence type="ECO:0000313" key="3">
    <source>
        <dbReference type="Proteomes" id="UP000298030"/>
    </source>
</evidence>
<sequence length="91" mass="10338">MTMETVQQKKQMYAKQLADHTFRQYQLAWNEKELKTGGNGRGRESGDPSSSEVAKDRRIKRTPPKETNTPERNQHSVRNRGTGLLLGPGRA</sequence>
<keyword evidence="3" id="KW-1185">Reference proteome</keyword>
<evidence type="ECO:0000256" key="1">
    <source>
        <dbReference type="SAM" id="MobiDB-lite"/>
    </source>
</evidence>
<accession>A0A4Y7TYU6</accession>
<dbReference type="Proteomes" id="UP000298030">
    <property type="component" value="Unassembled WGS sequence"/>
</dbReference>
<dbReference type="OrthoDB" id="3262732at2759"/>
<feature type="region of interest" description="Disordered" evidence="1">
    <location>
        <begin position="33"/>
        <end position="91"/>
    </location>
</feature>
<dbReference type="AlphaFoldDB" id="A0A4Y7TYU6"/>
<protein>
    <submittedName>
        <fullName evidence="2">Uncharacterized protein</fullName>
    </submittedName>
</protein>
<evidence type="ECO:0000313" key="2">
    <source>
        <dbReference type="EMBL" id="TEB39335.1"/>
    </source>
</evidence>